<protein>
    <recommendedName>
        <fullName evidence="12">Protein kinase domain-containing protein</fullName>
    </recommendedName>
</protein>
<comment type="similarity">
    <text evidence="2">Belongs to the protein kinase superfamily. CMGC Ser/Thr protein kinase family. CDC2/CDKX subfamily.</text>
</comment>
<dbReference type="FunFam" id="1.10.510.10:FF:000102">
    <property type="entry name" value="cyclin-dependent kinase 12 isoform X1"/>
    <property type="match status" value="1"/>
</dbReference>
<dbReference type="InterPro" id="IPR011009">
    <property type="entry name" value="Kinase-like_dom_sf"/>
</dbReference>
<dbReference type="GO" id="GO:0008024">
    <property type="term" value="C:cyclin/CDK positive transcription elongation factor complex"/>
    <property type="evidence" value="ECO:0007669"/>
    <property type="project" value="TreeGrafter"/>
</dbReference>
<evidence type="ECO:0000259" key="12">
    <source>
        <dbReference type="PROSITE" id="PS50011"/>
    </source>
</evidence>
<dbReference type="GO" id="GO:0032968">
    <property type="term" value="P:positive regulation of transcription elongation by RNA polymerase II"/>
    <property type="evidence" value="ECO:0007669"/>
    <property type="project" value="TreeGrafter"/>
</dbReference>
<keyword evidence="15" id="KW-1185">Reference proteome</keyword>
<evidence type="ECO:0000256" key="6">
    <source>
        <dbReference type="ARBA" id="ARBA00022777"/>
    </source>
</evidence>
<dbReference type="PROSITE" id="PS50011">
    <property type="entry name" value="PROTEIN_KINASE_DOM"/>
    <property type="match status" value="1"/>
</dbReference>
<dbReference type="Gene3D" id="1.10.510.10">
    <property type="entry name" value="Transferase(Phosphotransferase) domain 1"/>
    <property type="match status" value="1"/>
</dbReference>
<dbReference type="STRING" id="283909.R7TFS4"/>
<comment type="catalytic activity">
    <reaction evidence="11">
        <text>[DNA-directed RNA polymerase] + ATP = phospho-[DNA-directed RNA polymerase] + ADP + H(+)</text>
        <dbReference type="Rhea" id="RHEA:10216"/>
        <dbReference type="Rhea" id="RHEA-COMP:11321"/>
        <dbReference type="Rhea" id="RHEA-COMP:11322"/>
        <dbReference type="ChEBI" id="CHEBI:15378"/>
        <dbReference type="ChEBI" id="CHEBI:30616"/>
        <dbReference type="ChEBI" id="CHEBI:43176"/>
        <dbReference type="ChEBI" id="CHEBI:68546"/>
        <dbReference type="ChEBI" id="CHEBI:456216"/>
        <dbReference type="EC" id="2.7.11.23"/>
    </reaction>
</comment>
<keyword evidence="3" id="KW-0723">Serine/threonine-protein kinase</keyword>
<gene>
    <name evidence="13" type="ORF">CAPTEDRAFT_116072</name>
</gene>
<evidence type="ECO:0000256" key="1">
    <source>
        <dbReference type="ARBA" id="ARBA00004123"/>
    </source>
</evidence>
<dbReference type="OMA" id="EPSHEFQ"/>
<comment type="subcellular location">
    <subcellularLocation>
        <location evidence="1">Nucleus</location>
    </subcellularLocation>
</comment>
<dbReference type="OrthoDB" id="28397at2759"/>
<proteinExistence type="inferred from homology"/>
<feature type="domain" description="Protein kinase" evidence="12">
    <location>
        <begin position="17"/>
        <end position="310"/>
    </location>
</feature>
<reference evidence="15" key="1">
    <citation type="submission" date="2012-12" db="EMBL/GenBank/DDBJ databases">
        <authorList>
            <person name="Hellsten U."/>
            <person name="Grimwood J."/>
            <person name="Chapman J.A."/>
            <person name="Shapiro H."/>
            <person name="Aerts A."/>
            <person name="Otillar R.P."/>
            <person name="Terry A.Y."/>
            <person name="Boore J.L."/>
            <person name="Simakov O."/>
            <person name="Marletaz F."/>
            <person name="Cho S.-J."/>
            <person name="Edsinger-Gonzales E."/>
            <person name="Havlak P."/>
            <person name="Kuo D.-H."/>
            <person name="Larsson T."/>
            <person name="Lv J."/>
            <person name="Arendt D."/>
            <person name="Savage R."/>
            <person name="Osoegawa K."/>
            <person name="de Jong P."/>
            <person name="Lindberg D.R."/>
            <person name="Seaver E.C."/>
            <person name="Weisblat D.A."/>
            <person name="Putnam N.H."/>
            <person name="Grigoriev I.V."/>
            <person name="Rokhsar D.S."/>
        </authorList>
    </citation>
    <scope>NUCLEOTIDE SEQUENCE</scope>
    <source>
        <strain evidence="15">I ESC-2004</strain>
    </source>
</reference>
<dbReference type="HOGENOM" id="CLU_000288_181_1_1"/>
<dbReference type="PANTHER" id="PTHR24056:SF546">
    <property type="entry name" value="CYCLIN-DEPENDENT KINASE 12"/>
    <property type="match status" value="1"/>
</dbReference>
<accession>R7TFS4</accession>
<dbReference type="GO" id="GO:0008353">
    <property type="term" value="F:RNA polymerase II CTD heptapeptide repeat kinase activity"/>
    <property type="evidence" value="ECO:0007669"/>
    <property type="project" value="UniProtKB-EC"/>
</dbReference>
<evidence type="ECO:0000256" key="9">
    <source>
        <dbReference type="ARBA" id="ARBA00047811"/>
    </source>
</evidence>
<dbReference type="Gene3D" id="3.30.200.20">
    <property type="entry name" value="Phosphorylase Kinase, domain 1"/>
    <property type="match status" value="1"/>
</dbReference>
<keyword evidence="8" id="KW-0539">Nucleus</keyword>
<dbReference type="CDD" id="cd07864">
    <property type="entry name" value="STKc_CDK12"/>
    <property type="match status" value="1"/>
</dbReference>
<comment type="catalytic activity">
    <reaction evidence="9">
        <text>L-threonyl-[protein] + ATP = O-phospho-L-threonyl-[protein] + ADP + H(+)</text>
        <dbReference type="Rhea" id="RHEA:46608"/>
        <dbReference type="Rhea" id="RHEA-COMP:11060"/>
        <dbReference type="Rhea" id="RHEA-COMP:11605"/>
        <dbReference type="ChEBI" id="CHEBI:15378"/>
        <dbReference type="ChEBI" id="CHEBI:30013"/>
        <dbReference type="ChEBI" id="CHEBI:30616"/>
        <dbReference type="ChEBI" id="CHEBI:61977"/>
        <dbReference type="ChEBI" id="CHEBI:456216"/>
        <dbReference type="EC" id="2.7.11.22"/>
    </reaction>
</comment>
<keyword evidence="7" id="KW-0067">ATP-binding</keyword>
<reference evidence="14" key="3">
    <citation type="submission" date="2015-06" db="UniProtKB">
        <authorList>
            <consortium name="EnsemblMetazoa"/>
        </authorList>
    </citation>
    <scope>IDENTIFICATION</scope>
</reference>
<dbReference type="PANTHER" id="PTHR24056">
    <property type="entry name" value="CELL DIVISION PROTEIN KINASE"/>
    <property type="match status" value="1"/>
</dbReference>
<evidence type="ECO:0000256" key="11">
    <source>
        <dbReference type="ARBA" id="ARBA00049280"/>
    </source>
</evidence>
<evidence type="ECO:0000256" key="8">
    <source>
        <dbReference type="ARBA" id="ARBA00023242"/>
    </source>
</evidence>
<dbReference type="EMBL" id="KB311138">
    <property type="protein sequence ID" value="ELT89896.1"/>
    <property type="molecule type" value="Genomic_DNA"/>
</dbReference>
<dbReference type="SMART" id="SM00220">
    <property type="entry name" value="S_TKc"/>
    <property type="match status" value="1"/>
</dbReference>
<sequence length="346" mass="40096">MNEDADCDWGERAVDVFEILSQIGEGTYGQVYKARDKDSGELKALKKVRLENEKEGFPITAVREIKILRQLNHANVINLSEIVTDKSDCLDFKKDKGAFYLVFEYMDHDLMGLLESGLVHFEEKHIASFVKQLLDGLHFCHQKNFLHRDIKCSNILLNNRGQIKLADFGLARLYQADEERPYTNKVITLWYRPPELLLGEERYGPAIDVWSCGCILAEFFTKRPIFQASQELAQLELISRLCGSPCPAVWPDVIKLPLFHTFKPRKQYRRRVREEFAYLPPSALELLDGMLELDPNKRIAAGDALQCDWLRDLDPTVISPPDFPKDQDCHELWSKRRKKSLREQNK</sequence>
<dbReference type="GO" id="GO:0030332">
    <property type="term" value="F:cyclin binding"/>
    <property type="evidence" value="ECO:0007669"/>
    <property type="project" value="TreeGrafter"/>
</dbReference>
<evidence type="ECO:0000313" key="14">
    <source>
        <dbReference type="EnsemblMetazoa" id="CapteP116072"/>
    </source>
</evidence>
<keyword evidence="6" id="KW-0418">Kinase</keyword>
<evidence type="ECO:0000256" key="10">
    <source>
        <dbReference type="ARBA" id="ARBA00048367"/>
    </source>
</evidence>
<organism evidence="13">
    <name type="scientific">Capitella teleta</name>
    <name type="common">Polychaete worm</name>
    <dbReference type="NCBI Taxonomy" id="283909"/>
    <lineage>
        <taxon>Eukaryota</taxon>
        <taxon>Metazoa</taxon>
        <taxon>Spiralia</taxon>
        <taxon>Lophotrochozoa</taxon>
        <taxon>Annelida</taxon>
        <taxon>Polychaeta</taxon>
        <taxon>Sedentaria</taxon>
        <taxon>Scolecida</taxon>
        <taxon>Capitellidae</taxon>
        <taxon>Capitella</taxon>
    </lineage>
</organism>
<evidence type="ECO:0000313" key="15">
    <source>
        <dbReference type="Proteomes" id="UP000014760"/>
    </source>
</evidence>
<evidence type="ECO:0000256" key="7">
    <source>
        <dbReference type="ARBA" id="ARBA00022840"/>
    </source>
</evidence>
<dbReference type="PROSITE" id="PS00108">
    <property type="entry name" value="PROTEIN_KINASE_ST"/>
    <property type="match status" value="1"/>
</dbReference>
<keyword evidence="4" id="KW-0808">Transferase</keyword>
<reference evidence="13 15" key="2">
    <citation type="journal article" date="2013" name="Nature">
        <title>Insights into bilaterian evolution from three spiralian genomes.</title>
        <authorList>
            <person name="Simakov O."/>
            <person name="Marletaz F."/>
            <person name="Cho S.J."/>
            <person name="Edsinger-Gonzales E."/>
            <person name="Havlak P."/>
            <person name="Hellsten U."/>
            <person name="Kuo D.H."/>
            <person name="Larsson T."/>
            <person name="Lv J."/>
            <person name="Arendt D."/>
            <person name="Savage R."/>
            <person name="Osoegawa K."/>
            <person name="de Jong P."/>
            <person name="Grimwood J."/>
            <person name="Chapman J.A."/>
            <person name="Shapiro H."/>
            <person name="Aerts A."/>
            <person name="Otillar R.P."/>
            <person name="Terry A.Y."/>
            <person name="Boore J.L."/>
            <person name="Grigoriev I.V."/>
            <person name="Lindberg D.R."/>
            <person name="Seaver E.C."/>
            <person name="Weisblat D.A."/>
            <person name="Putnam N.H."/>
            <person name="Rokhsar D.S."/>
        </authorList>
    </citation>
    <scope>NUCLEOTIDE SEQUENCE</scope>
    <source>
        <strain evidence="13 15">I ESC-2004</strain>
    </source>
</reference>
<dbReference type="EnsemblMetazoa" id="CapteT116072">
    <property type="protein sequence ID" value="CapteP116072"/>
    <property type="gene ID" value="CapteG116072"/>
</dbReference>
<evidence type="ECO:0000256" key="4">
    <source>
        <dbReference type="ARBA" id="ARBA00022679"/>
    </source>
</evidence>
<evidence type="ECO:0000256" key="2">
    <source>
        <dbReference type="ARBA" id="ARBA00006485"/>
    </source>
</evidence>
<dbReference type="InterPro" id="IPR008271">
    <property type="entry name" value="Ser/Thr_kinase_AS"/>
</dbReference>
<dbReference type="FunFam" id="3.30.200.20:FF:000074">
    <property type="entry name" value="cyclin-dependent kinase 12 isoform X2"/>
    <property type="match status" value="1"/>
</dbReference>
<keyword evidence="5" id="KW-0547">Nucleotide-binding</keyword>
<dbReference type="SUPFAM" id="SSF56112">
    <property type="entry name" value="Protein kinase-like (PK-like)"/>
    <property type="match status" value="1"/>
</dbReference>
<dbReference type="InterPro" id="IPR050108">
    <property type="entry name" value="CDK"/>
</dbReference>
<dbReference type="GO" id="GO:0005524">
    <property type="term" value="F:ATP binding"/>
    <property type="evidence" value="ECO:0007669"/>
    <property type="project" value="UniProtKB-KW"/>
</dbReference>
<dbReference type="InterPro" id="IPR000719">
    <property type="entry name" value="Prot_kinase_dom"/>
</dbReference>
<dbReference type="EMBL" id="AMQN01003200">
    <property type="status" value="NOT_ANNOTATED_CDS"/>
    <property type="molecule type" value="Genomic_DNA"/>
</dbReference>
<evidence type="ECO:0000256" key="5">
    <source>
        <dbReference type="ARBA" id="ARBA00022741"/>
    </source>
</evidence>
<dbReference type="Proteomes" id="UP000014760">
    <property type="component" value="Unassembled WGS sequence"/>
</dbReference>
<dbReference type="Pfam" id="PF00069">
    <property type="entry name" value="Pkinase"/>
    <property type="match status" value="1"/>
</dbReference>
<dbReference type="AlphaFoldDB" id="R7TFS4"/>
<dbReference type="GO" id="GO:0004693">
    <property type="term" value="F:cyclin-dependent protein serine/threonine kinase activity"/>
    <property type="evidence" value="ECO:0007669"/>
    <property type="project" value="UniProtKB-EC"/>
</dbReference>
<evidence type="ECO:0000256" key="3">
    <source>
        <dbReference type="ARBA" id="ARBA00022527"/>
    </source>
</evidence>
<feature type="non-terminal residue" evidence="13">
    <location>
        <position position="346"/>
    </location>
</feature>
<comment type="catalytic activity">
    <reaction evidence="10">
        <text>L-seryl-[protein] + ATP = O-phospho-L-seryl-[protein] + ADP + H(+)</text>
        <dbReference type="Rhea" id="RHEA:17989"/>
        <dbReference type="Rhea" id="RHEA-COMP:9863"/>
        <dbReference type="Rhea" id="RHEA-COMP:11604"/>
        <dbReference type="ChEBI" id="CHEBI:15378"/>
        <dbReference type="ChEBI" id="CHEBI:29999"/>
        <dbReference type="ChEBI" id="CHEBI:30616"/>
        <dbReference type="ChEBI" id="CHEBI:83421"/>
        <dbReference type="ChEBI" id="CHEBI:456216"/>
        <dbReference type="EC" id="2.7.11.22"/>
    </reaction>
</comment>
<evidence type="ECO:0000313" key="13">
    <source>
        <dbReference type="EMBL" id="ELT89896.1"/>
    </source>
</evidence>
<name>R7TFS4_CAPTE</name>